<sequence length="331" mass="37575">MKHFFKTLFITTLLFGTFQSCTSDETITETISNEKISSSLLDIIYVTAETKNDYNLINFDCEVDVSGGFLNSQGDYYGGIYIEASSWNDELMSAALEQAYLYTDIWFTKDDFSILYITPSVFFGEVYFNKNDIIAYFEDCSFEGDTKTFPETEPVKVSDVNFNCSGTVHYYIDELANNATLFTLEIDEGVEAVEDALSLYNDINDTVYVLDDLRSGYVTFTSPGGTSSLALGKTQIMNYFEDCILDRDYNDCINFKYPFVINKIDLQTDDIIPVTVTSDADLFQQNFTDVNITIDYPITLVTLNNDTILVESNEELENVLTNSADYCIDEW</sequence>
<name>A0ABT8WE73_9FLAO</name>
<keyword evidence="2" id="KW-1185">Reference proteome</keyword>
<gene>
    <name evidence="1" type="ORF">Q4Q35_16770</name>
</gene>
<reference evidence="1" key="1">
    <citation type="submission" date="2023-07" db="EMBL/GenBank/DDBJ databases">
        <title>Two novel species in the genus Flavivirga.</title>
        <authorList>
            <person name="Kwon K."/>
        </authorList>
    </citation>
    <scope>NUCLEOTIDE SEQUENCE</scope>
    <source>
        <strain evidence="1">KCTC 52353</strain>
    </source>
</reference>
<comment type="caution">
    <text evidence="1">The sequence shown here is derived from an EMBL/GenBank/DDBJ whole genome shotgun (WGS) entry which is preliminary data.</text>
</comment>
<evidence type="ECO:0000313" key="1">
    <source>
        <dbReference type="EMBL" id="MDO5971462.1"/>
    </source>
</evidence>
<protein>
    <submittedName>
        <fullName evidence="1">Uncharacterized protein</fullName>
    </submittedName>
</protein>
<proteinExistence type="predicted"/>
<dbReference type="PROSITE" id="PS51257">
    <property type="entry name" value="PROKAR_LIPOPROTEIN"/>
    <property type="match status" value="1"/>
</dbReference>
<organism evidence="1 2">
    <name type="scientific">Flavivirga aquimarina</name>
    <dbReference type="NCBI Taxonomy" id="2027862"/>
    <lineage>
        <taxon>Bacteria</taxon>
        <taxon>Pseudomonadati</taxon>
        <taxon>Bacteroidota</taxon>
        <taxon>Flavobacteriia</taxon>
        <taxon>Flavobacteriales</taxon>
        <taxon>Flavobacteriaceae</taxon>
        <taxon>Flavivirga</taxon>
    </lineage>
</organism>
<accession>A0ABT8WE73</accession>
<evidence type="ECO:0000313" key="2">
    <source>
        <dbReference type="Proteomes" id="UP001176883"/>
    </source>
</evidence>
<dbReference type="RefSeq" id="WP_303279177.1">
    <property type="nucleotide sequence ID" value="NZ_JAUOEK010000155.1"/>
</dbReference>
<dbReference type="Proteomes" id="UP001176883">
    <property type="component" value="Unassembled WGS sequence"/>
</dbReference>
<dbReference type="EMBL" id="JAUOEK010000155">
    <property type="protein sequence ID" value="MDO5971462.1"/>
    <property type="molecule type" value="Genomic_DNA"/>
</dbReference>